<dbReference type="Proteomes" id="UP000016923">
    <property type="component" value="Unassembled WGS sequence"/>
</dbReference>
<proteinExistence type="predicted"/>
<feature type="region of interest" description="Disordered" evidence="1">
    <location>
        <begin position="87"/>
        <end position="140"/>
    </location>
</feature>
<protein>
    <recommendedName>
        <fullName evidence="4">BTB domain-containing protein</fullName>
    </recommendedName>
</protein>
<evidence type="ECO:0000256" key="1">
    <source>
        <dbReference type="SAM" id="MobiDB-lite"/>
    </source>
</evidence>
<evidence type="ECO:0008006" key="4">
    <source>
        <dbReference type="Google" id="ProtNLM"/>
    </source>
</evidence>
<evidence type="ECO:0000313" key="2">
    <source>
        <dbReference type="EMBL" id="EPE07662.1"/>
    </source>
</evidence>
<dbReference type="STRING" id="1262450.S3C4D3"/>
<organism evidence="2 3">
    <name type="scientific">Ophiostoma piceae (strain UAMH 11346)</name>
    <name type="common">Sap stain fungus</name>
    <dbReference type="NCBI Taxonomy" id="1262450"/>
    <lineage>
        <taxon>Eukaryota</taxon>
        <taxon>Fungi</taxon>
        <taxon>Dikarya</taxon>
        <taxon>Ascomycota</taxon>
        <taxon>Pezizomycotina</taxon>
        <taxon>Sordariomycetes</taxon>
        <taxon>Sordariomycetidae</taxon>
        <taxon>Ophiostomatales</taxon>
        <taxon>Ophiostomataceae</taxon>
        <taxon>Ophiostoma</taxon>
    </lineage>
</organism>
<dbReference type="VEuPathDB" id="FungiDB:F503_00384"/>
<dbReference type="EMBL" id="KE148150">
    <property type="protein sequence ID" value="EPE07662.1"/>
    <property type="molecule type" value="Genomic_DNA"/>
</dbReference>
<accession>S3C4D3</accession>
<dbReference type="OrthoDB" id="5275938at2759"/>
<keyword evidence="3" id="KW-1185">Reference proteome</keyword>
<dbReference type="AlphaFoldDB" id="S3C4D3"/>
<dbReference type="HOGENOM" id="CLU_839629_0_0_1"/>
<evidence type="ECO:0000313" key="3">
    <source>
        <dbReference type="Proteomes" id="UP000016923"/>
    </source>
</evidence>
<dbReference type="eggNOG" id="ENOG502RW2X">
    <property type="taxonomic scope" value="Eukaryota"/>
</dbReference>
<name>S3C4D3_OPHP1</name>
<reference evidence="2 3" key="1">
    <citation type="journal article" date="2013" name="BMC Genomics">
        <title>The genome and transcriptome of the pine saprophyte Ophiostoma piceae, and a comparison with the bark beetle-associated pine pathogen Grosmannia clavigera.</title>
        <authorList>
            <person name="Haridas S."/>
            <person name="Wang Y."/>
            <person name="Lim L."/>
            <person name="Massoumi Alamouti S."/>
            <person name="Jackman S."/>
            <person name="Docking R."/>
            <person name="Robertson G."/>
            <person name="Birol I."/>
            <person name="Bohlmann J."/>
            <person name="Breuil C."/>
        </authorList>
    </citation>
    <scope>NUCLEOTIDE SEQUENCE [LARGE SCALE GENOMIC DNA]</scope>
    <source>
        <strain evidence="2 3">UAMH 11346</strain>
    </source>
</reference>
<feature type="region of interest" description="Disordered" evidence="1">
    <location>
        <begin position="25"/>
        <end position="50"/>
    </location>
</feature>
<sequence>MAVQRKVIDPRGDIVISLRRETAHERKRRKKVASRQSAFGDAQDRSQNLGPATEPFELVVSSKVLCLISPVFEALLTGPFRESEEFANASNRGRRETNRPSAVGSIIGGPTASNGASDESIEASDESSAGTTDSLYTLDLPEDDPEAMTTLLNIAHFRPASGLPGGLAKKDSTDDCGTVVLEKVAVLCDKYQCLSILGVVGQHWAQIAYDKLRAKYLDPYLQEAKEKGHGRQDPRLDAYVINCSRLLVFCVVADLPDTFAALCSDVVDHHVGPITTLVSQSEQATGMKRLMDDTTPANMLQHALLPRTLAGMIYTPEGLCVPVPSFRELSY</sequence>
<gene>
    <name evidence="2" type="ORF">F503_00384</name>
</gene>